<gene>
    <name evidence="2" type="ORF">UMN_777_01</name>
</gene>
<name>H9MDN2_PINRA</name>
<dbReference type="EMBL" id="JQ264383">
    <property type="protein sequence ID" value="AEW09229.1"/>
    <property type="molecule type" value="Genomic_DNA"/>
</dbReference>
<dbReference type="AlphaFoldDB" id="H9MDN2"/>
<evidence type="ECO:0000256" key="1">
    <source>
        <dbReference type="SAM" id="Phobius"/>
    </source>
</evidence>
<keyword evidence="1" id="KW-1133">Transmembrane helix</keyword>
<protein>
    <submittedName>
        <fullName evidence="2">Uncharacterized protein</fullName>
    </submittedName>
</protein>
<sequence length="80" mass="8773">PPGYKLAHMIAWLIGGDRGILLILGLSFTSWFCGNAYDSLVALIALALWMGVELVRFAPIPQGAILAMTYMCFKLQLELS</sequence>
<feature type="non-terminal residue" evidence="2">
    <location>
        <position position="1"/>
    </location>
</feature>
<reference evidence="2" key="1">
    <citation type="submission" date="2011-12" db="EMBL/GenBank/DDBJ databases">
        <title>Nucleotide Diversity and Divergence in the Loblolly Pine Gene Space.</title>
        <authorList>
            <person name="Neale D.B."/>
            <person name="Wegrzyn J.L."/>
            <person name="Lee J.M."/>
            <person name="Eckert A.J."/>
            <person name="Liechty J.D."/>
            <person name="Stevens K.A."/>
            <person name="Langley C.H."/>
        </authorList>
    </citation>
    <scope>NUCLEOTIDE SEQUENCE</scope>
    <source>
        <strain evidence="2">4178</strain>
        <tissue evidence="2">Megagametophyte</tissue>
    </source>
</reference>
<accession>H9MDN2</accession>
<keyword evidence="1" id="KW-0812">Transmembrane</keyword>
<feature type="transmembrane region" description="Helical" evidence="1">
    <location>
        <begin position="21"/>
        <end position="48"/>
    </location>
</feature>
<organism evidence="2">
    <name type="scientific">Pinus radiata</name>
    <name type="common">Monterey pine</name>
    <name type="synonym">Pinus insignis</name>
    <dbReference type="NCBI Taxonomy" id="3347"/>
    <lineage>
        <taxon>Eukaryota</taxon>
        <taxon>Viridiplantae</taxon>
        <taxon>Streptophyta</taxon>
        <taxon>Embryophyta</taxon>
        <taxon>Tracheophyta</taxon>
        <taxon>Spermatophyta</taxon>
        <taxon>Pinopsida</taxon>
        <taxon>Pinidae</taxon>
        <taxon>Conifers I</taxon>
        <taxon>Pinales</taxon>
        <taxon>Pinaceae</taxon>
        <taxon>Pinus</taxon>
        <taxon>Pinus subgen. Pinus</taxon>
    </lineage>
</organism>
<evidence type="ECO:0000313" key="2">
    <source>
        <dbReference type="EMBL" id="AEW09229.1"/>
    </source>
</evidence>
<proteinExistence type="predicted"/>
<keyword evidence="1" id="KW-0472">Membrane</keyword>